<dbReference type="AlphaFoldDB" id="A0A9W7DX07"/>
<gene>
    <name evidence="5" type="ORF">TL16_g01531</name>
</gene>
<dbReference type="Pfam" id="PF01207">
    <property type="entry name" value="Dus"/>
    <property type="match status" value="1"/>
</dbReference>
<dbReference type="SUPFAM" id="SSF51395">
    <property type="entry name" value="FMN-linked oxidoreductases"/>
    <property type="match status" value="1"/>
</dbReference>
<evidence type="ECO:0000313" key="6">
    <source>
        <dbReference type="Proteomes" id="UP001162640"/>
    </source>
</evidence>
<dbReference type="Gene3D" id="3.20.20.70">
    <property type="entry name" value="Aldolase class I"/>
    <property type="match status" value="1"/>
</dbReference>
<feature type="region of interest" description="Disordered" evidence="3">
    <location>
        <begin position="470"/>
        <end position="490"/>
    </location>
</feature>
<feature type="compositionally biased region" description="Basic and acidic residues" evidence="3">
    <location>
        <begin position="481"/>
        <end position="490"/>
    </location>
</feature>
<dbReference type="InterPro" id="IPR013785">
    <property type="entry name" value="Aldolase_TIM"/>
</dbReference>
<dbReference type="PANTHER" id="PTHR11082:SF5">
    <property type="entry name" value="TRNA-DIHYDROURIDINE(16_17) SYNTHASE [NAD(P)(+)]-LIKE"/>
    <property type="match status" value="1"/>
</dbReference>
<comment type="caution">
    <text evidence="5">The sequence shown here is derived from an EMBL/GenBank/DDBJ whole genome shotgun (WGS) entry which is preliminary data.</text>
</comment>
<evidence type="ECO:0000256" key="2">
    <source>
        <dbReference type="ARBA" id="ARBA00023027"/>
    </source>
</evidence>
<accession>A0A9W7DX07</accession>
<feature type="domain" description="DUS-like FMN-binding" evidence="4">
    <location>
        <begin position="45"/>
        <end position="297"/>
    </location>
</feature>
<keyword evidence="1" id="KW-0521">NADP</keyword>
<dbReference type="PANTHER" id="PTHR11082">
    <property type="entry name" value="TRNA-DIHYDROURIDINE SYNTHASE"/>
    <property type="match status" value="1"/>
</dbReference>
<feature type="compositionally biased region" description="Basic residues" evidence="3">
    <location>
        <begin position="470"/>
        <end position="480"/>
    </location>
</feature>
<dbReference type="Proteomes" id="UP001162640">
    <property type="component" value="Unassembled WGS sequence"/>
</dbReference>
<evidence type="ECO:0000313" key="5">
    <source>
        <dbReference type="EMBL" id="GMH53788.1"/>
    </source>
</evidence>
<dbReference type="GO" id="GO:0017150">
    <property type="term" value="F:tRNA dihydrouridine synthase activity"/>
    <property type="evidence" value="ECO:0007669"/>
    <property type="project" value="TreeGrafter"/>
</dbReference>
<dbReference type="EMBL" id="BLQM01000034">
    <property type="protein sequence ID" value="GMH53788.1"/>
    <property type="molecule type" value="Genomic_DNA"/>
</dbReference>
<reference evidence="6" key="1">
    <citation type="journal article" date="2023" name="Commun. Biol.">
        <title>Genome analysis of Parmales, the sister group of diatoms, reveals the evolutionary specialization of diatoms from phago-mixotrophs to photoautotrophs.</title>
        <authorList>
            <person name="Ban H."/>
            <person name="Sato S."/>
            <person name="Yoshikawa S."/>
            <person name="Yamada K."/>
            <person name="Nakamura Y."/>
            <person name="Ichinomiya M."/>
            <person name="Sato N."/>
            <person name="Blanc-Mathieu R."/>
            <person name="Endo H."/>
            <person name="Kuwata A."/>
            <person name="Ogata H."/>
        </authorList>
    </citation>
    <scope>NUCLEOTIDE SEQUENCE [LARGE SCALE GENOMIC DNA]</scope>
</reference>
<name>A0A9W7DX07_9STRA</name>
<proteinExistence type="predicted"/>
<protein>
    <recommendedName>
        <fullName evidence="4">DUS-like FMN-binding domain-containing protein</fullName>
    </recommendedName>
</protein>
<evidence type="ECO:0000256" key="1">
    <source>
        <dbReference type="ARBA" id="ARBA00022857"/>
    </source>
</evidence>
<evidence type="ECO:0000259" key="4">
    <source>
        <dbReference type="Pfam" id="PF01207"/>
    </source>
</evidence>
<organism evidence="5 6">
    <name type="scientific">Triparma laevis f. inornata</name>
    <dbReference type="NCBI Taxonomy" id="1714386"/>
    <lineage>
        <taxon>Eukaryota</taxon>
        <taxon>Sar</taxon>
        <taxon>Stramenopiles</taxon>
        <taxon>Ochrophyta</taxon>
        <taxon>Bolidophyceae</taxon>
        <taxon>Parmales</taxon>
        <taxon>Triparmaceae</taxon>
        <taxon>Triparma</taxon>
    </lineage>
</organism>
<evidence type="ECO:0000256" key="3">
    <source>
        <dbReference type="SAM" id="MobiDB-lite"/>
    </source>
</evidence>
<dbReference type="InterPro" id="IPR035587">
    <property type="entry name" value="DUS-like_FMN-bd"/>
</dbReference>
<dbReference type="CDD" id="cd02801">
    <property type="entry name" value="DUS_like_FMN"/>
    <property type="match status" value="1"/>
</dbReference>
<keyword evidence="2" id="KW-0520">NAD</keyword>
<sequence length="567" mass="62908">MGVTKARAERNALKSLSLVALTLPPHSPASPFWTGTLSSPTLISAPMVRHTDLPTRLQHRRHGAQLCYTSMIDADRYIAGDSASRSNYFTTNEDDQPLIAQFGATSASDFVEAAKLIEKDVNAVCLNLDCPQRRAKAQCFGAFLMRDRPEVVLDIIRRASKELKVPIVAKVRFLGDEPTVGNGYKSTPIVSKTLAFLKEMENAGLSMIVIHGRTLEMSNNTTQASRDNVNHRATHKSHWDGIAHVVPHLKIPVIANGDVVCTDDLEKCLETSKADGVMVATELMYNPGMFANKVKTRTRFTPLTQLKHVVEYLGICGEVGGFTPETLRSHVVDMVAVPCLSPERCRDLLGFGIGVEDLKTAWRRVLEIAVFLSYVCAGVDETVTLAQAKERVFKGRETFDVFEEVKKCAGWWLGDEGVVKVNGVGIDGQKVKEAFNRGNEVFVAWLGGERRIRPGWELVVETKEWEKKAKKAKKEKKAQKEKKEKKEKERIELSPKLRKKLVKCARKILQKSNEPEGVPMRKLAELVGKKRGVEVEVAREGLEGGLGGKRVKVEGGMAVLQNKTNDE</sequence>